<organism evidence="1 2">
    <name type="scientific">Massilia cellulosiltytica</name>
    <dbReference type="NCBI Taxonomy" id="2683234"/>
    <lineage>
        <taxon>Bacteria</taxon>
        <taxon>Pseudomonadati</taxon>
        <taxon>Pseudomonadota</taxon>
        <taxon>Betaproteobacteria</taxon>
        <taxon>Burkholderiales</taxon>
        <taxon>Oxalobacteraceae</taxon>
        <taxon>Telluria group</taxon>
        <taxon>Massilia</taxon>
    </lineage>
</organism>
<protein>
    <recommendedName>
        <fullName evidence="3">NUDIX hydrolase</fullName>
    </recommendedName>
</protein>
<accession>A0A7X3KA26</accession>
<dbReference type="EMBL" id="WSES01000008">
    <property type="protein sequence ID" value="MVW63182.1"/>
    <property type="molecule type" value="Genomic_DNA"/>
</dbReference>
<name>A0A7X3KA26_9BURK</name>
<dbReference type="InterPro" id="IPR015797">
    <property type="entry name" value="NUDIX_hydrolase-like_dom_sf"/>
</dbReference>
<reference evidence="1 2" key="1">
    <citation type="submission" date="2019-12" db="EMBL/GenBank/DDBJ databases">
        <authorList>
            <person name="Li C."/>
            <person name="Zhao J."/>
        </authorList>
    </citation>
    <scope>NUCLEOTIDE SEQUENCE [LARGE SCALE GENOMIC DNA]</scope>
    <source>
        <strain evidence="1 2">NEAU-DD11</strain>
    </source>
</reference>
<gene>
    <name evidence="1" type="ORF">GPY61_24990</name>
</gene>
<sequence length="180" mass="19573">MANFQSTSTAGSDLVRRPSWVVPARGSWQGIAACAIVLAEDTGRVLVKQCIPADGAGPEWGTWTADVLAGQSPLQVAINTIAERCAYEGDLALSRLTPFSDARFFVQHNYVAVVPQEFEPRLGDGWLGYQWCELDKLPQPLSPALAHLLDRSGSDVRAMADLYKGIHGLAGTFDPQRFED</sequence>
<dbReference type="RefSeq" id="WP_160410226.1">
    <property type="nucleotide sequence ID" value="NZ_WSES01000008.1"/>
</dbReference>
<proteinExistence type="predicted"/>
<evidence type="ECO:0000313" key="1">
    <source>
        <dbReference type="EMBL" id="MVW63182.1"/>
    </source>
</evidence>
<dbReference type="AlphaFoldDB" id="A0A7X3KA26"/>
<evidence type="ECO:0000313" key="2">
    <source>
        <dbReference type="Proteomes" id="UP000443353"/>
    </source>
</evidence>
<comment type="caution">
    <text evidence="1">The sequence shown here is derived from an EMBL/GenBank/DDBJ whole genome shotgun (WGS) entry which is preliminary data.</text>
</comment>
<dbReference type="Proteomes" id="UP000443353">
    <property type="component" value="Unassembled WGS sequence"/>
</dbReference>
<evidence type="ECO:0008006" key="3">
    <source>
        <dbReference type="Google" id="ProtNLM"/>
    </source>
</evidence>
<keyword evidence="2" id="KW-1185">Reference proteome</keyword>
<dbReference type="SUPFAM" id="SSF55811">
    <property type="entry name" value="Nudix"/>
    <property type="match status" value="1"/>
</dbReference>